<evidence type="ECO:0000313" key="2">
    <source>
        <dbReference type="Proteomes" id="UP001526426"/>
    </source>
</evidence>
<gene>
    <name evidence="1" type="ORF">K4A83_00265</name>
</gene>
<comment type="caution">
    <text evidence="1">The sequence shown here is derived from an EMBL/GenBank/DDBJ whole genome shotgun (WGS) entry which is preliminary data.</text>
</comment>
<name>A0ABT3KZN8_9CYAN</name>
<dbReference type="RefSeq" id="WP_265262364.1">
    <property type="nucleotide sequence ID" value="NZ_JAIHOM010000001.1"/>
</dbReference>
<organism evidence="1 2">
    <name type="scientific">Spirulina subsalsa FACHB-351</name>
    <dbReference type="NCBI Taxonomy" id="234711"/>
    <lineage>
        <taxon>Bacteria</taxon>
        <taxon>Bacillati</taxon>
        <taxon>Cyanobacteriota</taxon>
        <taxon>Cyanophyceae</taxon>
        <taxon>Spirulinales</taxon>
        <taxon>Spirulinaceae</taxon>
        <taxon>Spirulina</taxon>
    </lineage>
</organism>
<evidence type="ECO:0000313" key="1">
    <source>
        <dbReference type="EMBL" id="MCW6034712.1"/>
    </source>
</evidence>
<keyword evidence="2" id="KW-1185">Reference proteome</keyword>
<protein>
    <submittedName>
        <fullName evidence="1">Uncharacterized protein</fullName>
    </submittedName>
</protein>
<dbReference type="Proteomes" id="UP001526426">
    <property type="component" value="Unassembled WGS sequence"/>
</dbReference>
<accession>A0ABT3KZN8</accession>
<sequence>MSVSVERSCELQLSKIPAYHKKVAFIGSHESSLQIQLLLLHPDLYDPTGAKTFYLEKWDTSLRYEITCDSPLSHQELVEGAKHLTGWIQNKIRRSDRFRRRK</sequence>
<dbReference type="EMBL" id="JAIHOM010000001">
    <property type="protein sequence ID" value="MCW6034712.1"/>
    <property type="molecule type" value="Genomic_DNA"/>
</dbReference>
<reference evidence="1 2" key="1">
    <citation type="submission" date="2021-08" db="EMBL/GenBank/DDBJ databases">
        <title>Draft genome sequence of Spirulina subsalsa with high tolerance to salinity and hype-accumulation of phycocyanin.</title>
        <authorList>
            <person name="Pei H."/>
            <person name="Jiang L."/>
        </authorList>
    </citation>
    <scope>NUCLEOTIDE SEQUENCE [LARGE SCALE GENOMIC DNA]</scope>
    <source>
        <strain evidence="1 2">FACHB-351</strain>
    </source>
</reference>
<proteinExistence type="predicted"/>